<evidence type="ECO:0000256" key="8">
    <source>
        <dbReference type="ARBA" id="ARBA00023264"/>
    </source>
</evidence>
<dbReference type="GO" id="GO:0046474">
    <property type="term" value="P:glycerophospholipid biosynthetic process"/>
    <property type="evidence" value="ECO:0007669"/>
    <property type="project" value="TreeGrafter"/>
</dbReference>
<dbReference type="InterPro" id="IPR043130">
    <property type="entry name" value="CDP-OH_PTrfase_TM_dom"/>
</dbReference>
<keyword evidence="10" id="KW-0808">Transferase</keyword>
<feature type="transmembrane region" description="Helical" evidence="9">
    <location>
        <begin position="128"/>
        <end position="149"/>
    </location>
</feature>
<dbReference type="GO" id="GO:0016020">
    <property type="term" value="C:membrane"/>
    <property type="evidence" value="ECO:0007669"/>
    <property type="project" value="UniProtKB-SubCell"/>
</dbReference>
<dbReference type="RefSeq" id="YP_009530335.1">
    <property type="nucleotide sequence ID" value="NC_039737.1"/>
</dbReference>
<evidence type="ECO:0000256" key="4">
    <source>
        <dbReference type="ARBA" id="ARBA00022989"/>
    </source>
</evidence>
<geneLocation type="plastid" evidence="10"/>
<keyword evidence="8" id="KW-1208">Phospholipid metabolism</keyword>
<dbReference type="GO" id="GO:0008444">
    <property type="term" value="F:CDP-diacylglycerol-glycerol-3-phosphate 3-phosphatidyltransferase activity"/>
    <property type="evidence" value="ECO:0007669"/>
    <property type="project" value="InterPro"/>
</dbReference>
<keyword evidence="6 9" id="KW-0472">Membrane</keyword>
<evidence type="ECO:0000256" key="7">
    <source>
        <dbReference type="ARBA" id="ARBA00023209"/>
    </source>
</evidence>
<keyword evidence="7" id="KW-0594">Phospholipid biosynthesis</keyword>
<accession>A0A385HZD6</accession>
<evidence type="ECO:0000256" key="1">
    <source>
        <dbReference type="ARBA" id="ARBA00004141"/>
    </source>
</evidence>
<feature type="transmembrane region" description="Helical" evidence="9">
    <location>
        <begin position="73"/>
        <end position="97"/>
    </location>
</feature>
<dbReference type="PIRSF" id="PIRSF000847">
    <property type="entry name" value="Phos_ph_gly_syn"/>
    <property type="match status" value="1"/>
</dbReference>
<dbReference type="InterPro" id="IPR000462">
    <property type="entry name" value="CDP-OH_P_trans"/>
</dbReference>
<evidence type="ECO:0000256" key="9">
    <source>
        <dbReference type="SAM" id="Phobius"/>
    </source>
</evidence>
<dbReference type="AlphaFoldDB" id="A0A385HZD6"/>
<dbReference type="InterPro" id="IPR050324">
    <property type="entry name" value="CDP-alcohol_PTase-I"/>
</dbReference>
<keyword evidence="5" id="KW-0443">Lipid metabolism</keyword>
<keyword evidence="4 9" id="KW-1133">Transmembrane helix</keyword>
<gene>
    <name evidence="10" type="primary">pgsA</name>
    <name evidence="10" type="ORF">PMNZ_061</name>
</gene>
<dbReference type="PANTHER" id="PTHR14269">
    <property type="entry name" value="CDP-DIACYLGLYCEROL--GLYCEROL-3-PHOSPHATE 3-PHOSPHATIDYLTRANSFERASE-RELATED"/>
    <property type="match status" value="1"/>
</dbReference>
<protein>
    <submittedName>
        <fullName evidence="10">CDP-diacylglycerol-glycerol-3-phosphate 3-phosphatidyltransferase</fullName>
    </submittedName>
</protein>
<evidence type="ECO:0000256" key="5">
    <source>
        <dbReference type="ARBA" id="ARBA00023098"/>
    </source>
</evidence>
<keyword evidence="10" id="KW-0934">Plastid</keyword>
<comment type="subcellular location">
    <subcellularLocation>
        <location evidence="1">Membrane</location>
        <topology evidence="1">Multi-pass membrane protein</topology>
    </subcellularLocation>
</comment>
<dbReference type="Pfam" id="PF01066">
    <property type="entry name" value="CDP-OH_P_transf"/>
    <property type="match status" value="1"/>
</dbReference>
<name>A0A385HZD6_9EUKA</name>
<dbReference type="InterPro" id="IPR004570">
    <property type="entry name" value="Phosphatidylglycerol_P_synth"/>
</dbReference>
<evidence type="ECO:0000256" key="3">
    <source>
        <dbReference type="ARBA" id="ARBA00022692"/>
    </source>
</evidence>
<sequence>MILTTHRFANSLTIFRATICMTILLNLQHHHRSWAWIFLLLGGITDILDGVIIRKAEKSSIWGATIDPLTDKLLVFVPIIWLTYQGVLPICAIWGLLARELLISTWRGNQRNGGPASRIGKYKTVVQFTSLLLLIFPVTWFKTSVVFFFHGLGWLLFWFSMILGLYSAFEYLVPRLNQKRASNL</sequence>
<organism evidence="10">
    <name type="scientific">Paulinella micropora</name>
    <dbReference type="NCBI Taxonomy" id="1928728"/>
    <lineage>
        <taxon>Eukaryota</taxon>
        <taxon>Sar</taxon>
        <taxon>Rhizaria</taxon>
        <taxon>Cercozoa</taxon>
        <taxon>Imbricatea</taxon>
        <taxon>Silicofilosea</taxon>
        <taxon>Euglyphida</taxon>
        <taxon>Paulinellidae</taxon>
        <taxon>Paulinella</taxon>
    </lineage>
</organism>
<feature type="transmembrane region" description="Helical" evidence="9">
    <location>
        <begin position="34"/>
        <end position="53"/>
    </location>
</feature>
<keyword evidence="3 9" id="KW-0812">Transmembrane</keyword>
<dbReference type="PANTHER" id="PTHR14269:SF62">
    <property type="entry name" value="CDP-DIACYLGLYCEROL--GLYCEROL-3-PHOSPHATE 3-PHOSPHATIDYLTRANSFERASE 1, CHLOROPLASTIC"/>
    <property type="match status" value="1"/>
</dbReference>
<evidence type="ECO:0000313" key="10">
    <source>
        <dbReference type="EMBL" id="AXY63024.1"/>
    </source>
</evidence>
<evidence type="ECO:0000256" key="6">
    <source>
        <dbReference type="ARBA" id="ARBA00023136"/>
    </source>
</evidence>
<dbReference type="GeneID" id="38330933"/>
<dbReference type="EMBL" id="MG976688">
    <property type="protein sequence ID" value="AXY63024.1"/>
    <property type="molecule type" value="Genomic_DNA"/>
</dbReference>
<reference evidence="10" key="1">
    <citation type="submission" date="2018-02" db="EMBL/GenBank/DDBJ databases">
        <title>Genome reduction pattern in chromatophore genome of Paulinella.</title>
        <authorList>
            <person name="Lhee D."/>
            <person name="Yoon H.S."/>
        </authorList>
    </citation>
    <scope>NUCLEOTIDE SEQUENCE</scope>
    <source>
        <strain evidence="10">NZ27</strain>
    </source>
</reference>
<proteinExistence type="predicted"/>
<keyword evidence="2" id="KW-0444">Lipid biosynthesis</keyword>
<dbReference type="Gene3D" id="1.20.120.1760">
    <property type="match status" value="1"/>
</dbReference>
<evidence type="ECO:0000256" key="2">
    <source>
        <dbReference type="ARBA" id="ARBA00022516"/>
    </source>
</evidence>
<feature type="transmembrane region" description="Helical" evidence="9">
    <location>
        <begin position="155"/>
        <end position="173"/>
    </location>
</feature>